<reference evidence="1" key="1">
    <citation type="journal article" date="2019" name="bioRxiv">
        <title>The Genome of the Zebra Mussel, Dreissena polymorpha: A Resource for Invasive Species Research.</title>
        <authorList>
            <person name="McCartney M.A."/>
            <person name="Auch B."/>
            <person name="Kono T."/>
            <person name="Mallez S."/>
            <person name="Zhang Y."/>
            <person name="Obille A."/>
            <person name="Becker A."/>
            <person name="Abrahante J.E."/>
            <person name="Garbe J."/>
            <person name="Badalamenti J.P."/>
            <person name="Herman A."/>
            <person name="Mangelson H."/>
            <person name="Liachko I."/>
            <person name="Sullivan S."/>
            <person name="Sone E.D."/>
            <person name="Koren S."/>
            <person name="Silverstein K.A.T."/>
            <person name="Beckman K.B."/>
            <person name="Gohl D.M."/>
        </authorList>
    </citation>
    <scope>NUCLEOTIDE SEQUENCE</scope>
    <source>
        <strain evidence="1">Duluth1</strain>
        <tissue evidence="1">Whole animal</tissue>
    </source>
</reference>
<evidence type="ECO:0000313" key="2">
    <source>
        <dbReference type="Proteomes" id="UP000828390"/>
    </source>
</evidence>
<comment type="caution">
    <text evidence="1">The sequence shown here is derived from an EMBL/GenBank/DDBJ whole genome shotgun (WGS) entry which is preliminary data.</text>
</comment>
<evidence type="ECO:0000313" key="1">
    <source>
        <dbReference type="EMBL" id="KAH3868411.1"/>
    </source>
</evidence>
<reference evidence="1" key="2">
    <citation type="submission" date="2020-11" db="EMBL/GenBank/DDBJ databases">
        <authorList>
            <person name="McCartney M.A."/>
            <person name="Auch B."/>
            <person name="Kono T."/>
            <person name="Mallez S."/>
            <person name="Becker A."/>
            <person name="Gohl D.M."/>
            <person name="Silverstein K.A.T."/>
            <person name="Koren S."/>
            <person name="Bechman K.B."/>
            <person name="Herman A."/>
            <person name="Abrahante J.E."/>
            <person name="Garbe J."/>
        </authorList>
    </citation>
    <scope>NUCLEOTIDE SEQUENCE</scope>
    <source>
        <strain evidence="1">Duluth1</strain>
        <tissue evidence="1">Whole animal</tissue>
    </source>
</reference>
<dbReference type="EMBL" id="JAIWYP010000002">
    <property type="protein sequence ID" value="KAH3868411.1"/>
    <property type="molecule type" value="Genomic_DNA"/>
</dbReference>
<protein>
    <submittedName>
        <fullName evidence="1">Uncharacterized protein</fullName>
    </submittedName>
</protein>
<keyword evidence="2" id="KW-1185">Reference proteome</keyword>
<dbReference type="AlphaFoldDB" id="A0A9D4RH73"/>
<dbReference type="Proteomes" id="UP000828390">
    <property type="component" value="Unassembled WGS sequence"/>
</dbReference>
<proteinExistence type="predicted"/>
<gene>
    <name evidence="1" type="ORF">DPMN_031558</name>
</gene>
<accession>A0A9D4RH73</accession>
<organism evidence="1 2">
    <name type="scientific">Dreissena polymorpha</name>
    <name type="common">Zebra mussel</name>
    <name type="synonym">Mytilus polymorpha</name>
    <dbReference type="NCBI Taxonomy" id="45954"/>
    <lineage>
        <taxon>Eukaryota</taxon>
        <taxon>Metazoa</taxon>
        <taxon>Spiralia</taxon>
        <taxon>Lophotrochozoa</taxon>
        <taxon>Mollusca</taxon>
        <taxon>Bivalvia</taxon>
        <taxon>Autobranchia</taxon>
        <taxon>Heteroconchia</taxon>
        <taxon>Euheterodonta</taxon>
        <taxon>Imparidentia</taxon>
        <taxon>Neoheterodontei</taxon>
        <taxon>Myida</taxon>
        <taxon>Dreissenoidea</taxon>
        <taxon>Dreissenidae</taxon>
        <taxon>Dreissena</taxon>
    </lineage>
</organism>
<sequence length="70" mass="7965">MDKIMAVVIPSNISSGKDFIQMFWVAPKSNITIDSYTLEYDDAWNNPVRLETNGTSYTSEYELICHLSIS</sequence>
<name>A0A9D4RH73_DREPO</name>